<evidence type="ECO:0000256" key="1">
    <source>
        <dbReference type="ARBA" id="ARBA00004514"/>
    </source>
</evidence>
<feature type="coiled-coil region" evidence="6">
    <location>
        <begin position="103"/>
        <end position="137"/>
    </location>
</feature>
<dbReference type="InterPro" id="IPR008622">
    <property type="entry name" value="FliT"/>
</dbReference>
<evidence type="ECO:0000256" key="5">
    <source>
        <dbReference type="ARBA" id="ARBA00093797"/>
    </source>
</evidence>
<comment type="subcellular location">
    <subcellularLocation>
        <location evidence="1">Cytoplasm</location>
        <location evidence="1">Cytosol</location>
    </subcellularLocation>
</comment>
<protein>
    <recommendedName>
        <fullName evidence="5">Flagellar protein FliT</fullName>
    </recommendedName>
</protein>
<keyword evidence="7" id="KW-0969">Cilium</keyword>
<accession>A0A552X1B4</accession>
<proteinExistence type="predicted"/>
<keyword evidence="4" id="KW-0143">Chaperone</keyword>
<dbReference type="Gene3D" id="1.20.58.380">
    <property type="entry name" value="Flagellar protein flit"/>
    <property type="match status" value="1"/>
</dbReference>
<keyword evidence="2" id="KW-0963">Cytoplasm</keyword>
<comment type="caution">
    <text evidence="7">The sequence shown here is derived from an EMBL/GenBank/DDBJ whole genome shotgun (WGS) entry which is preliminary data.</text>
</comment>
<dbReference type="Proteomes" id="UP000320359">
    <property type="component" value="Unassembled WGS sequence"/>
</dbReference>
<dbReference type="GO" id="GO:0044781">
    <property type="term" value="P:bacterial-type flagellum organization"/>
    <property type="evidence" value="ECO:0007669"/>
    <property type="project" value="UniProtKB-KW"/>
</dbReference>
<keyword evidence="3" id="KW-1005">Bacterial flagellum biogenesis</keyword>
<evidence type="ECO:0000256" key="6">
    <source>
        <dbReference type="SAM" id="Coils"/>
    </source>
</evidence>
<evidence type="ECO:0000256" key="3">
    <source>
        <dbReference type="ARBA" id="ARBA00022795"/>
    </source>
</evidence>
<dbReference type="AlphaFoldDB" id="A0A552X1B4"/>
<dbReference type="EMBL" id="VJWL01000002">
    <property type="protein sequence ID" value="TRW48832.1"/>
    <property type="molecule type" value="Genomic_DNA"/>
</dbReference>
<keyword evidence="7" id="KW-0282">Flagellum</keyword>
<dbReference type="Pfam" id="PF05400">
    <property type="entry name" value="FliT"/>
    <property type="match status" value="1"/>
</dbReference>
<organism evidence="7 8">
    <name type="scientific">Aliidiomarina halalkaliphila</name>
    <dbReference type="NCBI Taxonomy" id="2593535"/>
    <lineage>
        <taxon>Bacteria</taxon>
        <taxon>Pseudomonadati</taxon>
        <taxon>Pseudomonadota</taxon>
        <taxon>Gammaproteobacteria</taxon>
        <taxon>Alteromonadales</taxon>
        <taxon>Idiomarinaceae</taxon>
        <taxon>Aliidiomarina</taxon>
    </lineage>
</organism>
<keyword evidence="8" id="KW-1185">Reference proteome</keyword>
<dbReference type="OrthoDB" id="6238322at2"/>
<evidence type="ECO:0000313" key="8">
    <source>
        <dbReference type="Proteomes" id="UP000320359"/>
    </source>
</evidence>
<reference evidence="7 8" key="1">
    <citation type="submission" date="2019-07" db="EMBL/GenBank/DDBJ databases">
        <authorList>
            <person name="Yang M."/>
            <person name="Zhao D."/>
            <person name="Xiang H."/>
        </authorList>
    </citation>
    <scope>NUCLEOTIDE SEQUENCE [LARGE SCALE GENOMIC DNA]</scope>
    <source>
        <strain evidence="7 8">IM1326</strain>
    </source>
</reference>
<sequence length="147" mass="17270">MRQQDYSRTSAQLGKKLDAKLARMQERKLMGARAYLKPVMEGEEVLASYRRLLGFSETMLSHARRDDWTALIDSEVQYVAEVDRLQKYEMEAMLNEDQQAAKLELLEQLLEQDREIRERLAQRRAELEKLLTSASQKKKVDEAYRTT</sequence>
<gene>
    <name evidence="7" type="ORF">FM042_07570</name>
</gene>
<evidence type="ECO:0000256" key="4">
    <source>
        <dbReference type="ARBA" id="ARBA00023186"/>
    </source>
</evidence>
<evidence type="ECO:0000313" key="7">
    <source>
        <dbReference type="EMBL" id="TRW48832.1"/>
    </source>
</evidence>
<name>A0A552X1B4_9GAMM</name>
<keyword evidence="7" id="KW-0966">Cell projection</keyword>
<keyword evidence="6" id="KW-0175">Coiled coil</keyword>
<evidence type="ECO:0000256" key="2">
    <source>
        <dbReference type="ARBA" id="ARBA00022490"/>
    </source>
</evidence>